<accession>A0AAX2CBQ4</accession>
<reference evidence="1 2" key="1">
    <citation type="submission" date="2016-08" db="EMBL/GenBank/DDBJ databases">
        <authorList>
            <person name="Loux V."/>
            <person name="Rue O."/>
        </authorList>
    </citation>
    <scope>NUCLEOTIDE SEQUENCE [LARGE SCALE GENOMIC DNA]</scope>
    <source>
        <strain evidence="1 2">AFSSA_08CEB44bac</strain>
    </source>
</reference>
<sequence length="23" mass="2813">MYSLYEMWLGATIELAYRKITFL</sequence>
<evidence type="ECO:0000313" key="2">
    <source>
        <dbReference type="Proteomes" id="UP000242164"/>
    </source>
</evidence>
<organism evidence="1 2">
    <name type="scientific">Bacillus cytotoxicus</name>
    <dbReference type="NCBI Taxonomy" id="580165"/>
    <lineage>
        <taxon>Bacteria</taxon>
        <taxon>Bacillati</taxon>
        <taxon>Bacillota</taxon>
        <taxon>Bacilli</taxon>
        <taxon>Bacillales</taxon>
        <taxon>Bacillaceae</taxon>
        <taxon>Bacillus</taxon>
        <taxon>Bacillus cereus group</taxon>
    </lineage>
</organism>
<name>A0AAX2CBQ4_9BACI</name>
<protein>
    <submittedName>
        <fullName evidence="1">Uncharacterized protein</fullName>
    </submittedName>
</protein>
<dbReference type="AlphaFoldDB" id="A0AAX2CBQ4"/>
<comment type="caution">
    <text evidence="1">The sequence shown here is derived from an EMBL/GenBank/DDBJ whole genome shotgun (WGS) entry which is preliminary data.</text>
</comment>
<evidence type="ECO:0000313" key="1">
    <source>
        <dbReference type="EMBL" id="SCL82521.1"/>
    </source>
</evidence>
<dbReference type="EMBL" id="FMIK01000007">
    <property type="protein sequence ID" value="SCL82521.1"/>
    <property type="molecule type" value="Genomic_DNA"/>
</dbReference>
<dbReference type="Proteomes" id="UP000242164">
    <property type="component" value="Unassembled WGS sequence"/>
</dbReference>
<gene>
    <name evidence="1" type="ORF">BCB44BAC_00216</name>
</gene>
<proteinExistence type="predicted"/>